<reference evidence="4 5" key="1">
    <citation type="submission" date="2019-01" db="EMBL/GenBank/DDBJ databases">
        <title>Nocardioides guangzhouensis sp. nov., an actinobacterium isolated from soil.</title>
        <authorList>
            <person name="Fu Y."/>
            <person name="Cai Y."/>
            <person name="Lin Z."/>
            <person name="Chen P."/>
        </authorList>
    </citation>
    <scope>NUCLEOTIDE SEQUENCE [LARGE SCALE GENOMIC DNA]</scope>
    <source>
        <strain evidence="4 5">130</strain>
    </source>
</reference>
<dbReference type="RefSeq" id="WP_134715087.1">
    <property type="nucleotide sequence ID" value="NZ_SDKM01000006.1"/>
</dbReference>
<comment type="caution">
    <text evidence="4">The sequence shown here is derived from an EMBL/GenBank/DDBJ whole genome shotgun (WGS) entry which is preliminary data.</text>
</comment>
<evidence type="ECO:0000313" key="4">
    <source>
        <dbReference type="EMBL" id="RYP87580.1"/>
    </source>
</evidence>
<dbReference type="Pfam" id="PF01613">
    <property type="entry name" value="Flavin_Reduct"/>
    <property type="match status" value="1"/>
</dbReference>
<dbReference type="GO" id="GO:0042602">
    <property type="term" value="F:riboflavin reductase (NADPH) activity"/>
    <property type="evidence" value="ECO:0007669"/>
    <property type="project" value="TreeGrafter"/>
</dbReference>
<dbReference type="SMART" id="SM00903">
    <property type="entry name" value="Flavin_Reduct"/>
    <property type="match status" value="1"/>
</dbReference>
<accession>A0A4Q4ZH92</accession>
<name>A0A4Q4ZH92_9ACTN</name>
<evidence type="ECO:0000313" key="5">
    <source>
        <dbReference type="Proteomes" id="UP000295198"/>
    </source>
</evidence>
<proteinExistence type="inferred from homology"/>
<gene>
    <name evidence="4" type="ORF">EKO23_05975</name>
</gene>
<keyword evidence="5" id="KW-1185">Reference proteome</keyword>
<protein>
    <submittedName>
        <fullName evidence="4">Flavin reductase</fullName>
    </submittedName>
</protein>
<dbReference type="InterPro" id="IPR012349">
    <property type="entry name" value="Split_barrel_FMN-bd"/>
</dbReference>
<dbReference type="InterPro" id="IPR050268">
    <property type="entry name" value="NADH-dep_flavin_reductase"/>
</dbReference>
<organism evidence="4 5">
    <name type="scientific">Nocardioides guangzhouensis</name>
    <dbReference type="NCBI Taxonomy" id="2497878"/>
    <lineage>
        <taxon>Bacteria</taxon>
        <taxon>Bacillati</taxon>
        <taxon>Actinomycetota</taxon>
        <taxon>Actinomycetes</taxon>
        <taxon>Propionibacteriales</taxon>
        <taxon>Nocardioidaceae</taxon>
        <taxon>Nocardioides</taxon>
    </lineage>
</organism>
<dbReference type="Gene3D" id="2.30.110.10">
    <property type="entry name" value="Electron Transport, Fmn-binding Protein, Chain A"/>
    <property type="match status" value="1"/>
</dbReference>
<dbReference type="PANTHER" id="PTHR30466:SF11">
    <property type="entry name" value="FLAVIN-DEPENDENT MONOOXYGENASE, REDUCTASE SUBUNIT HSAB"/>
    <property type="match status" value="1"/>
</dbReference>
<dbReference type="SUPFAM" id="SSF50475">
    <property type="entry name" value="FMN-binding split barrel"/>
    <property type="match status" value="1"/>
</dbReference>
<evidence type="ECO:0000256" key="2">
    <source>
        <dbReference type="ARBA" id="ARBA00023002"/>
    </source>
</evidence>
<dbReference type="GO" id="GO:0010181">
    <property type="term" value="F:FMN binding"/>
    <property type="evidence" value="ECO:0007669"/>
    <property type="project" value="InterPro"/>
</dbReference>
<sequence>MSKPVGDAETWPSQWIVESWQGDFGFQFRPGEDSPVHDPAAARSFRDTLGRFATGVTVVTSTDDGRPVGLTCQSFTSVSLDPPLVLFCPARTSRSWPSIERSGVFAVNLLARDQEHVSDTFATRGIDKFAGLSWTPAPVTGAPLLSGILGHVECEIEAVHDGGDHHVVIGRVVGLGTTDAEHPLLFVDGRYAGRHHEEHPDGR</sequence>
<dbReference type="PANTHER" id="PTHR30466">
    <property type="entry name" value="FLAVIN REDUCTASE"/>
    <property type="match status" value="1"/>
</dbReference>
<comment type="similarity">
    <text evidence="1">Belongs to the non-flavoprotein flavin reductase family.</text>
</comment>
<feature type="domain" description="Flavin reductase like" evidence="3">
    <location>
        <begin position="49"/>
        <end position="193"/>
    </location>
</feature>
<dbReference type="AlphaFoldDB" id="A0A4Q4ZH92"/>
<dbReference type="OrthoDB" id="9792858at2"/>
<dbReference type="Proteomes" id="UP000295198">
    <property type="component" value="Unassembled WGS sequence"/>
</dbReference>
<keyword evidence="2" id="KW-0560">Oxidoreductase</keyword>
<dbReference type="EMBL" id="SDKM01000006">
    <property type="protein sequence ID" value="RYP87580.1"/>
    <property type="molecule type" value="Genomic_DNA"/>
</dbReference>
<dbReference type="InterPro" id="IPR002563">
    <property type="entry name" value="Flavin_Rdtase-like_dom"/>
</dbReference>
<evidence type="ECO:0000256" key="1">
    <source>
        <dbReference type="ARBA" id="ARBA00008898"/>
    </source>
</evidence>
<evidence type="ECO:0000259" key="3">
    <source>
        <dbReference type="SMART" id="SM00903"/>
    </source>
</evidence>